<organism evidence="2">
    <name type="scientific">uncultured Caudovirales phage</name>
    <dbReference type="NCBI Taxonomy" id="2100421"/>
    <lineage>
        <taxon>Viruses</taxon>
        <taxon>Duplodnaviria</taxon>
        <taxon>Heunggongvirae</taxon>
        <taxon>Uroviricota</taxon>
        <taxon>Caudoviricetes</taxon>
        <taxon>Peduoviridae</taxon>
        <taxon>Maltschvirus</taxon>
        <taxon>Maltschvirus maltsch</taxon>
    </lineage>
</organism>
<protein>
    <submittedName>
        <fullName evidence="2">Uncharacterized protein</fullName>
    </submittedName>
</protein>
<name>A0A6J5RAA1_9CAUD</name>
<sequence length="62" mass="6315">MADSLPGGRPSAKFGGLESTESSKESFSVSPAPKSYRGGYKSVTNPNRVGVASPDTGHTGSK</sequence>
<feature type="region of interest" description="Disordered" evidence="1">
    <location>
        <begin position="1"/>
        <end position="62"/>
    </location>
</feature>
<evidence type="ECO:0000313" key="2">
    <source>
        <dbReference type="EMBL" id="CAB4192692.1"/>
    </source>
</evidence>
<gene>
    <name evidence="2" type="ORF">UFOVP1244_65</name>
</gene>
<dbReference type="EMBL" id="LR797181">
    <property type="protein sequence ID" value="CAB4192692.1"/>
    <property type="molecule type" value="Genomic_DNA"/>
</dbReference>
<accession>A0A6J5RAA1</accession>
<evidence type="ECO:0000256" key="1">
    <source>
        <dbReference type="SAM" id="MobiDB-lite"/>
    </source>
</evidence>
<reference evidence="2" key="1">
    <citation type="submission" date="2020-05" db="EMBL/GenBank/DDBJ databases">
        <authorList>
            <person name="Chiriac C."/>
            <person name="Salcher M."/>
            <person name="Ghai R."/>
            <person name="Kavagutti S V."/>
        </authorList>
    </citation>
    <scope>NUCLEOTIDE SEQUENCE</scope>
</reference>
<proteinExistence type="predicted"/>